<organism evidence="3 4">
    <name type="scientific">Fulvivirga kasyanovii</name>
    <dbReference type="NCBI Taxonomy" id="396812"/>
    <lineage>
        <taxon>Bacteria</taxon>
        <taxon>Pseudomonadati</taxon>
        <taxon>Bacteroidota</taxon>
        <taxon>Cytophagia</taxon>
        <taxon>Cytophagales</taxon>
        <taxon>Fulvivirgaceae</taxon>
        <taxon>Fulvivirga</taxon>
    </lineage>
</organism>
<dbReference type="Proteomes" id="UP000798808">
    <property type="component" value="Unassembled WGS sequence"/>
</dbReference>
<evidence type="ECO:0000256" key="1">
    <source>
        <dbReference type="SAM" id="MobiDB-lite"/>
    </source>
</evidence>
<proteinExistence type="predicted"/>
<name>A0ABW9RWS5_9BACT</name>
<gene>
    <name evidence="3" type="ORF">E1163_27340</name>
</gene>
<evidence type="ECO:0000256" key="2">
    <source>
        <dbReference type="SAM" id="Phobius"/>
    </source>
</evidence>
<comment type="caution">
    <text evidence="3">The sequence shown here is derived from an EMBL/GenBank/DDBJ whole genome shotgun (WGS) entry which is preliminary data.</text>
</comment>
<reference evidence="3 4" key="1">
    <citation type="submission" date="2019-02" db="EMBL/GenBank/DDBJ databases">
        <authorList>
            <person name="Goldberg S.R."/>
            <person name="Haltli B.A."/>
            <person name="Correa H."/>
            <person name="Russell K.G."/>
        </authorList>
    </citation>
    <scope>NUCLEOTIDE SEQUENCE [LARGE SCALE GENOMIC DNA]</scope>
    <source>
        <strain evidence="3 4">JCM 16186</strain>
    </source>
</reference>
<keyword evidence="2" id="KW-0812">Transmembrane</keyword>
<evidence type="ECO:0000313" key="3">
    <source>
        <dbReference type="EMBL" id="MTI28704.1"/>
    </source>
</evidence>
<dbReference type="RefSeq" id="WP_155176489.1">
    <property type="nucleotide sequence ID" value="NZ_BAAAFL010000021.1"/>
</dbReference>
<evidence type="ECO:0000313" key="4">
    <source>
        <dbReference type="Proteomes" id="UP000798808"/>
    </source>
</evidence>
<keyword evidence="2" id="KW-1133">Transmembrane helix</keyword>
<feature type="compositionally biased region" description="Basic and acidic residues" evidence="1">
    <location>
        <begin position="43"/>
        <end position="83"/>
    </location>
</feature>
<protein>
    <submittedName>
        <fullName evidence="3">Nucleoid-structuring protein H-NS</fullName>
    </submittedName>
</protein>
<feature type="transmembrane region" description="Helical" evidence="2">
    <location>
        <begin position="12"/>
        <end position="31"/>
    </location>
</feature>
<accession>A0ABW9RWS5</accession>
<sequence>MAPIFSNTLYRSSRVILFAFVAIMMIGGIGCKSKKKAGDVTDTAAEKAKMEQEALEREKQRAEEERRRAEEERLAREKAREEAEAPANKLNTYFSAITNASSTTSANQTINEALTLFASPQVPVLIVISEENGQKDYDRPTTIKEYLNYLKDQKKNMNEIGDLQYDSSGRITEVELIKRK</sequence>
<keyword evidence="4" id="KW-1185">Reference proteome</keyword>
<keyword evidence="2" id="KW-0472">Membrane</keyword>
<feature type="region of interest" description="Disordered" evidence="1">
    <location>
        <begin position="43"/>
        <end position="85"/>
    </location>
</feature>
<dbReference type="EMBL" id="SMLW01000670">
    <property type="protein sequence ID" value="MTI28704.1"/>
    <property type="molecule type" value="Genomic_DNA"/>
</dbReference>